<organism evidence="2 3">
    <name type="scientific">Fusarium agapanthi</name>
    <dbReference type="NCBI Taxonomy" id="1803897"/>
    <lineage>
        <taxon>Eukaryota</taxon>
        <taxon>Fungi</taxon>
        <taxon>Dikarya</taxon>
        <taxon>Ascomycota</taxon>
        <taxon>Pezizomycotina</taxon>
        <taxon>Sordariomycetes</taxon>
        <taxon>Hypocreomycetidae</taxon>
        <taxon>Hypocreales</taxon>
        <taxon>Nectriaceae</taxon>
        <taxon>Fusarium</taxon>
        <taxon>Fusarium fujikuroi species complex</taxon>
    </lineage>
</organism>
<evidence type="ECO:0000256" key="1">
    <source>
        <dbReference type="SAM" id="MobiDB-lite"/>
    </source>
</evidence>
<keyword evidence="3" id="KW-1185">Reference proteome</keyword>
<sequence>MPIPIQENKSNLIATTKNIKQEDLINMSADAATIEACYTLIAMSRGTNETKQHCQTSGCNKSHQYSTRSKARNNED</sequence>
<protein>
    <submittedName>
        <fullName evidence="2">Uncharacterized protein</fullName>
    </submittedName>
</protein>
<evidence type="ECO:0000313" key="3">
    <source>
        <dbReference type="Proteomes" id="UP000737391"/>
    </source>
</evidence>
<dbReference type="OrthoDB" id="5090409at2759"/>
<dbReference type="Proteomes" id="UP000737391">
    <property type="component" value="Unassembled WGS sequence"/>
</dbReference>
<accession>A0A9P5BPB5</accession>
<dbReference type="EMBL" id="LUFC02000077">
    <property type="protein sequence ID" value="KAF4502441.1"/>
    <property type="molecule type" value="Genomic_DNA"/>
</dbReference>
<proteinExistence type="predicted"/>
<evidence type="ECO:0000313" key="2">
    <source>
        <dbReference type="EMBL" id="KAF4502441.1"/>
    </source>
</evidence>
<comment type="caution">
    <text evidence="2">The sequence shown here is derived from an EMBL/GenBank/DDBJ whole genome shotgun (WGS) entry which is preliminary data.</text>
</comment>
<name>A0A9P5BPB5_9HYPO</name>
<feature type="compositionally biased region" description="Polar residues" evidence="1">
    <location>
        <begin position="49"/>
        <end position="68"/>
    </location>
</feature>
<dbReference type="AlphaFoldDB" id="A0A9P5BPB5"/>
<reference evidence="2" key="1">
    <citation type="submission" date="2020-01" db="EMBL/GenBank/DDBJ databases">
        <title>Identification and distribution of gene clusters putatively required for synthesis of sphingolipid metabolism inhibitors in phylogenetically diverse species of the filamentous fungus Fusarium.</title>
        <authorList>
            <person name="Kim H.-S."/>
            <person name="Busman M."/>
            <person name="Brown D.W."/>
            <person name="Divon H."/>
            <person name="Uhlig S."/>
            <person name="Proctor R.H."/>
        </authorList>
    </citation>
    <scope>NUCLEOTIDE SEQUENCE</scope>
    <source>
        <strain evidence="2">NRRL 31653</strain>
    </source>
</reference>
<feature type="region of interest" description="Disordered" evidence="1">
    <location>
        <begin position="49"/>
        <end position="76"/>
    </location>
</feature>
<gene>
    <name evidence="2" type="ORF">FAGAP_1327</name>
</gene>